<dbReference type="Pfam" id="PF12833">
    <property type="entry name" value="HTH_18"/>
    <property type="match status" value="1"/>
</dbReference>
<dbReference type="GO" id="GO:0003700">
    <property type="term" value="F:DNA-binding transcription factor activity"/>
    <property type="evidence" value="ECO:0007669"/>
    <property type="project" value="InterPro"/>
</dbReference>
<reference evidence="5 6" key="1">
    <citation type="submission" date="2018-09" db="EMBL/GenBank/DDBJ databases">
        <title>Genomic Encyclopedia of Archaeal and Bacterial Type Strains, Phase II (KMG-II): from individual species to whole genera.</title>
        <authorList>
            <person name="Goeker M."/>
        </authorList>
    </citation>
    <scope>NUCLEOTIDE SEQUENCE [LARGE SCALE GENOMIC DNA]</scope>
    <source>
        <strain evidence="5 6">DSM 27148</strain>
    </source>
</reference>
<dbReference type="RefSeq" id="WP_120274725.1">
    <property type="nucleotide sequence ID" value="NZ_RAPN01000003.1"/>
</dbReference>
<evidence type="ECO:0000313" key="6">
    <source>
        <dbReference type="Proteomes" id="UP000283387"/>
    </source>
</evidence>
<evidence type="ECO:0000256" key="1">
    <source>
        <dbReference type="ARBA" id="ARBA00023015"/>
    </source>
</evidence>
<sequence>MQIINFDKTRRSTELLVDSRRIKEIDRRSPSLREPHTTTFYELFFFTQVNGALTADGNKLELNGPTAVLFPPLVNRQWDITYDPESFLVFFESEFIETFLNDNAFLHRLHFFSCSLRVPVLPMSEEQKKQILPGILALREELENSKVDSIYLLRSYLYQLLLQFNRFYNDYHQLDANLYRNSEIIQFKNLLKKHIHNKQTVQAYAEMMKMPRNRMNELSVKVFGKQAHQLIREELIQAIKTDLLNTNLSVAEISYKYEFSAPSNFTRYFKSHEGMTPAAYREKYGV</sequence>
<dbReference type="AlphaFoldDB" id="A0A419VWS7"/>
<dbReference type="PANTHER" id="PTHR43280:SF32">
    <property type="entry name" value="TRANSCRIPTIONAL REGULATORY PROTEIN"/>
    <property type="match status" value="1"/>
</dbReference>
<name>A0A419VWS7_9BACT</name>
<dbReference type="PANTHER" id="PTHR43280">
    <property type="entry name" value="ARAC-FAMILY TRANSCRIPTIONAL REGULATOR"/>
    <property type="match status" value="1"/>
</dbReference>
<gene>
    <name evidence="5" type="ORF">BC643_3702</name>
</gene>
<keyword evidence="2 5" id="KW-0238">DNA-binding</keyword>
<dbReference type="Gene3D" id="1.10.10.60">
    <property type="entry name" value="Homeodomain-like"/>
    <property type="match status" value="1"/>
</dbReference>
<protein>
    <submittedName>
        <fullName evidence="5">AraC-like DNA-binding protein</fullName>
    </submittedName>
</protein>
<organism evidence="5 6">
    <name type="scientific">Mangrovibacterium diazotrophicum</name>
    <dbReference type="NCBI Taxonomy" id="1261403"/>
    <lineage>
        <taxon>Bacteria</taxon>
        <taxon>Pseudomonadati</taxon>
        <taxon>Bacteroidota</taxon>
        <taxon>Bacteroidia</taxon>
        <taxon>Marinilabiliales</taxon>
        <taxon>Prolixibacteraceae</taxon>
        <taxon>Mangrovibacterium</taxon>
    </lineage>
</organism>
<evidence type="ECO:0000256" key="3">
    <source>
        <dbReference type="ARBA" id="ARBA00023163"/>
    </source>
</evidence>
<proteinExistence type="predicted"/>
<dbReference type="SUPFAM" id="SSF46689">
    <property type="entry name" value="Homeodomain-like"/>
    <property type="match status" value="1"/>
</dbReference>
<evidence type="ECO:0000313" key="5">
    <source>
        <dbReference type="EMBL" id="RKD87695.1"/>
    </source>
</evidence>
<dbReference type="GO" id="GO:0043565">
    <property type="term" value="F:sequence-specific DNA binding"/>
    <property type="evidence" value="ECO:0007669"/>
    <property type="project" value="InterPro"/>
</dbReference>
<keyword evidence="6" id="KW-1185">Reference proteome</keyword>
<evidence type="ECO:0000256" key="2">
    <source>
        <dbReference type="ARBA" id="ARBA00023125"/>
    </source>
</evidence>
<keyword evidence="1" id="KW-0805">Transcription regulation</keyword>
<dbReference type="SUPFAM" id="SSF51215">
    <property type="entry name" value="Regulatory protein AraC"/>
    <property type="match status" value="1"/>
</dbReference>
<evidence type="ECO:0000259" key="4">
    <source>
        <dbReference type="PROSITE" id="PS01124"/>
    </source>
</evidence>
<dbReference type="SMART" id="SM00342">
    <property type="entry name" value="HTH_ARAC"/>
    <property type="match status" value="1"/>
</dbReference>
<dbReference type="OrthoDB" id="9793451at2"/>
<dbReference type="InterPro" id="IPR018060">
    <property type="entry name" value="HTH_AraC"/>
</dbReference>
<dbReference type="Proteomes" id="UP000283387">
    <property type="component" value="Unassembled WGS sequence"/>
</dbReference>
<dbReference type="InterPro" id="IPR037923">
    <property type="entry name" value="HTH-like"/>
</dbReference>
<dbReference type="InterPro" id="IPR009057">
    <property type="entry name" value="Homeodomain-like_sf"/>
</dbReference>
<feature type="domain" description="HTH araC/xylS-type" evidence="4">
    <location>
        <begin position="185"/>
        <end position="283"/>
    </location>
</feature>
<dbReference type="PROSITE" id="PS01124">
    <property type="entry name" value="HTH_ARAC_FAMILY_2"/>
    <property type="match status" value="1"/>
</dbReference>
<dbReference type="EMBL" id="RAPN01000003">
    <property type="protein sequence ID" value="RKD87695.1"/>
    <property type="molecule type" value="Genomic_DNA"/>
</dbReference>
<comment type="caution">
    <text evidence="5">The sequence shown here is derived from an EMBL/GenBank/DDBJ whole genome shotgun (WGS) entry which is preliminary data.</text>
</comment>
<keyword evidence="3" id="KW-0804">Transcription</keyword>
<accession>A0A419VWS7</accession>